<organism evidence="2 3">
    <name type="scientific">Nitrosococcus halophilus (strain Nc4)</name>
    <dbReference type="NCBI Taxonomy" id="472759"/>
    <lineage>
        <taxon>Bacteria</taxon>
        <taxon>Pseudomonadati</taxon>
        <taxon>Pseudomonadota</taxon>
        <taxon>Gammaproteobacteria</taxon>
        <taxon>Chromatiales</taxon>
        <taxon>Chromatiaceae</taxon>
        <taxon>Nitrosococcus</taxon>
    </lineage>
</organism>
<gene>
    <name evidence="2" type="ordered locus">Nhal_3369</name>
</gene>
<evidence type="ECO:0000313" key="3">
    <source>
        <dbReference type="Proteomes" id="UP000001844"/>
    </source>
</evidence>
<name>D5C0T1_NITHN</name>
<dbReference type="Pfam" id="PF05016">
    <property type="entry name" value="ParE_toxin"/>
    <property type="match status" value="1"/>
</dbReference>
<keyword evidence="3" id="KW-1185">Reference proteome</keyword>
<reference evidence="3" key="1">
    <citation type="submission" date="2010-04" db="EMBL/GenBank/DDBJ databases">
        <title>Complete genome sequence of Nitrosococcus halophilus Nc4, a salt-adapted, aerobic obligate ammonia-oxidizing sulfur purple bacterium.</title>
        <authorList>
            <consortium name="US DOE Joint Genome Institute"/>
            <person name="Campbell M.A."/>
            <person name="Malfatti S.A."/>
            <person name="Chain P.S.G."/>
            <person name="Heidelberg J.F."/>
            <person name="Ward B.B."/>
            <person name="Klotz M.G."/>
        </authorList>
    </citation>
    <scope>NUCLEOTIDE SEQUENCE [LARGE SCALE GENOMIC DNA]</scope>
    <source>
        <strain evidence="3">Nc4</strain>
    </source>
</reference>
<dbReference type="InterPro" id="IPR007712">
    <property type="entry name" value="RelE/ParE_toxin"/>
</dbReference>
<dbReference type="HOGENOM" id="CLU_147162_10_3_6"/>
<dbReference type="Proteomes" id="UP000001844">
    <property type="component" value="Chromosome"/>
</dbReference>
<accession>D5C0T1</accession>
<dbReference type="STRING" id="472759.Nhal_3369"/>
<dbReference type="KEGG" id="nhl:Nhal_3369"/>
<keyword evidence="1" id="KW-1277">Toxin-antitoxin system</keyword>
<evidence type="ECO:0000256" key="1">
    <source>
        <dbReference type="ARBA" id="ARBA00022649"/>
    </source>
</evidence>
<proteinExistence type="predicted"/>
<dbReference type="RefSeq" id="WP_013034253.1">
    <property type="nucleotide sequence ID" value="NC_013960.1"/>
</dbReference>
<protein>
    <submittedName>
        <fullName evidence="2">Plasmid stabilization system</fullName>
    </submittedName>
</protein>
<evidence type="ECO:0000313" key="2">
    <source>
        <dbReference type="EMBL" id="ADE16404.1"/>
    </source>
</evidence>
<dbReference type="InterPro" id="IPR035093">
    <property type="entry name" value="RelE/ParE_toxin_dom_sf"/>
</dbReference>
<sequence length="71" mass="7818">MRCCTVLTGLFTKLADFPRIGLSCEELAPGLLSFPVGHYLVFYLETSDGIEVVRVLHGARDIPAILEEPAR</sequence>
<dbReference type="eggNOG" id="COG3668">
    <property type="taxonomic scope" value="Bacteria"/>
</dbReference>
<dbReference type="EMBL" id="CP001798">
    <property type="protein sequence ID" value="ADE16404.1"/>
    <property type="molecule type" value="Genomic_DNA"/>
</dbReference>
<dbReference type="Gene3D" id="3.30.2310.20">
    <property type="entry name" value="RelE-like"/>
    <property type="match status" value="1"/>
</dbReference>
<dbReference type="AlphaFoldDB" id="D5C0T1"/>